<dbReference type="AlphaFoldDB" id="A0A0R3SPY2"/>
<evidence type="ECO:0000259" key="4">
    <source>
        <dbReference type="PROSITE" id="PS51186"/>
    </source>
</evidence>
<gene>
    <name evidence="5" type="ORF">HDID_LOCUS7075</name>
</gene>
<evidence type="ECO:0000313" key="6">
    <source>
        <dbReference type="Proteomes" id="UP000274504"/>
    </source>
</evidence>
<dbReference type="Pfam" id="PF13508">
    <property type="entry name" value="Acetyltransf_7"/>
    <property type="match status" value="1"/>
</dbReference>
<dbReference type="WBParaSite" id="HDID_0000707701-mRNA-1">
    <property type="protein sequence ID" value="HDID_0000707701-mRNA-1"/>
    <property type="gene ID" value="HDID_0000707701"/>
</dbReference>
<dbReference type="PANTHER" id="PTHR10545:SF29">
    <property type="entry name" value="GH14572P-RELATED"/>
    <property type="match status" value="1"/>
</dbReference>
<reference evidence="7" key="1">
    <citation type="submission" date="2017-02" db="UniProtKB">
        <authorList>
            <consortium name="WormBaseParasite"/>
        </authorList>
    </citation>
    <scope>IDENTIFICATION</scope>
</reference>
<evidence type="ECO:0000313" key="7">
    <source>
        <dbReference type="WBParaSite" id="HDID_0000707701-mRNA-1"/>
    </source>
</evidence>
<sequence length="398" mass="46593">MIRLVKEQDYDELYKLSNELLRNHENQGENTWITLENFRGLVEEKFVQFYILSTKVHETNFKSTDSDNEFEQGPSKQQRIEGVEKVVGYVAFLDDYDFHFGGLGILVDQFFVSKECRGRGHGEYLLNEVYKQALTRGAKYIKLFFQQREDRNAIYNRLGYINRSDNPPFLRIYEIYGPNNIKKHLGLDTFDAFRMAQKESKHPRMHILQYKEDGFDYVIKNLKLITHKENCPFPNPDLVIVAKYPAEMHPHSEQSVENYFKRYFGSKWVDINEDPRVIWRGISESSGEHDLTVQLCGFVERPSICCWLGHKLDFSNFVGDLSLITKDLIVRRIHYWSSEWGPILGVDFEITGDENEEPTAENNALIRTLNSLGVNNDDSWKCAILDEKEIRANFEKEA</sequence>
<protein>
    <submittedName>
        <fullName evidence="7">N-acetyltransferase domain-containing protein</fullName>
    </submittedName>
</protein>
<dbReference type="InterPro" id="IPR000182">
    <property type="entry name" value="GNAT_dom"/>
</dbReference>
<keyword evidence="3" id="KW-0012">Acyltransferase</keyword>
<keyword evidence="2" id="KW-0808">Transferase</keyword>
<dbReference type="SUPFAM" id="SSF55729">
    <property type="entry name" value="Acyl-CoA N-acyltransferases (Nat)"/>
    <property type="match status" value="1"/>
</dbReference>
<organism evidence="7">
    <name type="scientific">Hymenolepis diminuta</name>
    <name type="common">Rat tapeworm</name>
    <dbReference type="NCBI Taxonomy" id="6216"/>
    <lineage>
        <taxon>Eukaryota</taxon>
        <taxon>Metazoa</taxon>
        <taxon>Spiralia</taxon>
        <taxon>Lophotrochozoa</taxon>
        <taxon>Platyhelminthes</taxon>
        <taxon>Cestoda</taxon>
        <taxon>Eucestoda</taxon>
        <taxon>Cyclophyllidea</taxon>
        <taxon>Hymenolepididae</taxon>
        <taxon>Hymenolepis</taxon>
    </lineage>
</organism>
<dbReference type="PROSITE" id="PS51186">
    <property type="entry name" value="GNAT"/>
    <property type="match status" value="1"/>
</dbReference>
<evidence type="ECO:0000256" key="1">
    <source>
        <dbReference type="ARBA" id="ARBA00008694"/>
    </source>
</evidence>
<comment type="similarity">
    <text evidence="1">Belongs to the acetyltransferase family.</text>
</comment>
<dbReference type="InterPro" id="IPR016181">
    <property type="entry name" value="Acyl_CoA_acyltransferase"/>
</dbReference>
<evidence type="ECO:0000313" key="5">
    <source>
        <dbReference type="EMBL" id="VDL59393.1"/>
    </source>
</evidence>
<proteinExistence type="inferred from homology"/>
<dbReference type="PANTHER" id="PTHR10545">
    <property type="entry name" value="DIAMINE N-ACETYLTRANSFERASE"/>
    <property type="match status" value="1"/>
</dbReference>
<dbReference type="GO" id="GO:0008080">
    <property type="term" value="F:N-acetyltransferase activity"/>
    <property type="evidence" value="ECO:0007669"/>
    <property type="project" value="UniProtKB-ARBA"/>
</dbReference>
<dbReference type="Proteomes" id="UP000274504">
    <property type="component" value="Unassembled WGS sequence"/>
</dbReference>
<reference evidence="5 6" key="2">
    <citation type="submission" date="2018-11" db="EMBL/GenBank/DDBJ databases">
        <authorList>
            <consortium name="Pathogen Informatics"/>
        </authorList>
    </citation>
    <scope>NUCLEOTIDE SEQUENCE [LARGE SCALE GENOMIC DNA]</scope>
</reference>
<dbReference type="Gene3D" id="3.40.630.30">
    <property type="match status" value="1"/>
</dbReference>
<evidence type="ECO:0000256" key="3">
    <source>
        <dbReference type="ARBA" id="ARBA00023315"/>
    </source>
</evidence>
<evidence type="ECO:0000256" key="2">
    <source>
        <dbReference type="ARBA" id="ARBA00022679"/>
    </source>
</evidence>
<dbReference type="EMBL" id="UYSG01010902">
    <property type="protein sequence ID" value="VDL59393.1"/>
    <property type="molecule type" value="Genomic_DNA"/>
</dbReference>
<dbReference type="InterPro" id="IPR051016">
    <property type="entry name" value="Diverse_Substrate_AcTransf"/>
</dbReference>
<accession>A0A0R3SPY2</accession>
<dbReference type="CDD" id="cd04301">
    <property type="entry name" value="NAT_SF"/>
    <property type="match status" value="1"/>
</dbReference>
<feature type="domain" description="N-acetyltransferase" evidence="4">
    <location>
        <begin position="36"/>
        <end position="200"/>
    </location>
</feature>
<dbReference type="OrthoDB" id="7305308at2759"/>
<name>A0A0R3SPY2_HYMDI</name>